<name>A0A0E0L5Q4_ORYPU</name>
<dbReference type="eggNOG" id="ENOG502R4ZY">
    <property type="taxonomic scope" value="Eukaryota"/>
</dbReference>
<dbReference type="HOGENOM" id="CLU_928689_0_0_1"/>
<dbReference type="EnsemblPlants" id="OPUNC05G23310.1">
    <property type="protein sequence ID" value="OPUNC05G23310.1"/>
    <property type="gene ID" value="OPUNC05G23310"/>
</dbReference>
<protein>
    <submittedName>
        <fullName evidence="2">Uncharacterized protein</fullName>
    </submittedName>
</protein>
<evidence type="ECO:0000256" key="1">
    <source>
        <dbReference type="SAM" id="MobiDB-lite"/>
    </source>
</evidence>
<reference evidence="2" key="1">
    <citation type="submission" date="2015-04" db="UniProtKB">
        <authorList>
            <consortium name="EnsemblPlants"/>
        </authorList>
    </citation>
    <scope>IDENTIFICATION</scope>
</reference>
<feature type="region of interest" description="Disordered" evidence="1">
    <location>
        <begin position="181"/>
        <end position="246"/>
    </location>
</feature>
<proteinExistence type="predicted"/>
<evidence type="ECO:0000313" key="2">
    <source>
        <dbReference type="EnsemblPlants" id="OPUNC05G23310.1"/>
    </source>
</evidence>
<dbReference type="Proteomes" id="UP000026962">
    <property type="component" value="Chromosome 5"/>
</dbReference>
<feature type="compositionally biased region" description="Low complexity" evidence="1">
    <location>
        <begin position="70"/>
        <end position="82"/>
    </location>
</feature>
<feature type="compositionally biased region" description="Basic residues" evidence="1">
    <location>
        <begin position="47"/>
        <end position="58"/>
    </location>
</feature>
<reference evidence="2" key="2">
    <citation type="submission" date="2018-05" db="EMBL/GenBank/DDBJ databases">
        <title>OpunRS2 (Oryza punctata Reference Sequence Version 2).</title>
        <authorList>
            <person name="Zhang J."/>
            <person name="Kudrna D."/>
            <person name="Lee S."/>
            <person name="Talag J."/>
            <person name="Welchert J."/>
            <person name="Wing R.A."/>
        </authorList>
    </citation>
    <scope>NUCLEOTIDE SEQUENCE [LARGE SCALE GENOMIC DNA]</scope>
</reference>
<organism evidence="2">
    <name type="scientific">Oryza punctata</name>
    <name type="common">Red rice</name>
    <dbReference type="NCBI Taxonomy" id="4537"/>
    <lineage>
        <taxon>Eukaryota</taxon>
        <taxon>Viridiplantae</taxon>
        <taxon>Streptophyta</taxon>
        <taxon>Embryophyta</taxon>
        <taxon>Tracheophyta</taxon>
        <taxon>Spermatophyta</taxon>
        <taxon>Magnoliopsida</taxon>
        <taxon>Liliopsida</taxon>
        <taxon>Poales</taxon>
        <taxon>Poaceae</taxon>
        <taxon>BOP clade</taxon>
        <taxon>Oryzoideae</taxon>
        <taxon>Oryzeae</taxon>
        <taxon>Oryzinae</taxon>
        <taxon>Oryza</taxon>
    </lineage>
</organism>
<dbReference type="AlphaFoldDB" id="A0A0E0L5Q4"/>
<dbReference type="Gramene" id="OPUNC05G23310.1">
    <property type="protein sequence ID" value="OPUNC05G23310.1"/>
    <property type="gene ID" value="OPUNC05G23310"/>
</dbReference>
<sequence>MVFSSSDAGSSFHPPSPTPTDEGSPSPPLTRHPTFPSSGKRGPPAPTRRRMPAKGKGKARCDTFEEPIDISDNNTDPSNSDNHGLNDLPAKLSDLSRHFDERCTQLLDEAMTEIKNSSQATEEGILTLVAKHNEKCAIVFSSLTEGLQALAAEHGEKCYSAVTEAVQAKPDRSNARLHDVIGEGAKTTRKRSKLSREASAANRSQNPIDLRGPSKLANEARGHIEQQNPAADRANPMSVSRTAPTAQHHLLKSPAQAMAAVHTNHRGLDQGAGATLDQNNNDTQDKYQRQSECCKTQMTK</sequence>
<accession>A0A0E0L5Q4</accession>
<evidence type="ECO:0000313" key="3">
    <source>
        <dbReference type="Proteomes" id="UP000026962"/>
    </source>
</evidence>
<dbReference type="STRING" id="4537.A0A0E0L5Q4"/>
<keyword evidence="3" id="KW-1185">Reference proteome</keyword>
<feature type="region of interest" description="Disordered" evidence="1">
    <location>
        <begin position="1"/>
        <end position="89"/>
    </location>
</feature>
<feature type="region of interest" description="Disordered" evidence="1">
    <location>
        <begin position="268"/>
        <end position="300"/>
    </location>
</feature>
<feature type="compositionally biased region" description="Polar residues" evidence="1">
    <location>
        <begin position="290"/>
        <end position="300"/>
    </location>
</feature>